<comment type="caution">
    <text evidence="1">The sequence shown here is derived from an EMBL/GenBank/DDBJ whole genome shotgun (WGS) entry which is preliminary data.</text>
</comment>
<dbReference type="RefSeq" id="WP_246350130.1">
    <property type="nucleotide sequence ID" value="NZ_JACIFE010000009.1"/>
</dbReference>
<protein>
    <submittedName>
        <fullName evidence="1">Uncharacterized protein</fullName>
    </submittedName>
</protein>
<dbReference type="EMBL" id="JACIFE010000009">
    <property type="protein sequence ID" value="MBB4076713.1"/>
    <property type="molecule type" value="Genomic_DNA"/>
</dbReference>
<name>A0A840DYG4_9HYPH</name>
<sequence>MDKEKFISAPLQSLQDKVKTLKTQADRIAHSGAILYAQLDKLQNDP</sequence>
<evidence type="ECO:0000313" key="2">
    <source>
        <dbReference type="Proteomes" id="UP000585970"/>
    </source>
</evidence>
<reference evidence="1 2" key="1">
    <citation type="submission" date="2020-08" db="EMBL/GenBank/DDBJ databases">
        <title>Genomic Encyclopedia of Type Strains, Phase IV (KMG-IV): sequencing the most valuable type-strain genomes for metagenomic binning, comparative biology and taxonomic classification.</title>
        <authorList>
            <person name="Goeker M."/>
        </authorList>
    </citation>
    <scope>NUCLEOTIDE SEQUENCE [LARGE SCALE GENOMIC DNA]</scope>
    <source>
        <strain evidence="1 2">DSM 100694</strain>
    </source>
</reference>
<proteinExistence type="predicted"/>
<organism evidence="1 2">
    <name type="scientific">Bartonella fuyuanensis</name>
    <dbReference type="NCBI Taxonomy" id="1460968"/>
    <lineage>
        <taxon>Bacteria</taxon>
        <taxon>Pseudomonadati</taxon>
        <taxon>Pseudomonadota</taxon>
        <taxon>Alphaproteobacteria</taxon>
        <taxon>Hyphomicrobiales</taxon>
        <taxon>Bartonellaceae</taxon>
        <taxon>Bartonella</taxon>
    </lineage>
</organism>
<gene>
    <name evidence="1" type="ORF">GGR08_001019</name>
</gene>
<dbReference type="Proteomes" id="UP000585970">
    <property type="component" value="Unassembled WGS sequence"/>
</dbReference>
<evidence type="ECO:0000313" key="1">
    <source>
        <dbReference type="EMBL" id="MBB4076713.1"/>
    </source>
</evidence>
<dbReference type="AlphaFoldDB" id="A0A840DYG4"/>
<keyword evidence="2" id="KW-1185">Reference proteome</keyword>
<accession>A0A840DYG4</accession>